<organism evidence="1 2">
    <name type="scientific">Handroanthus impetiginosus</name>
    <dbReference type="NCBI Taxonomy" id="429701"/>
    <lineage>
        <taxon>Eukaryota</taxon>
        <taxon>Viridiplantae</taxon>
        <taxon>Streptophyta</taxon>
        <taxon>Embryophyta</taxon>
        <taxon>Tracheophyta</taxon>
        <taxon>Spermatophyta</taxon>
        <taxon>Magnoliopsida</taxon>
        <taxon>eudicotyledons</taxon>
        <taxon>Gunneridae</taxon>
        <taxon>Pentapetalae</taxon>
        <taxon>asterids</taxon>
        <taxon>lamiids</taxon>
        <taxon>Lamiales</taxon>
        <taxon>Bignoniaceae</taxon>
        <taxon>Crescentiina</taxon>
        <taxon>Tabebuia alliance</taxon>
        <taxon>Handroanthus</taxon>
    </lineage>
</organism>
<name>A0A2G9HJU8_9LAMI</name>
<gene>
    <name evidence="1" type="ORF">CDL12_09572</name>
</gene>
<dbReference type="EMBL" id="NKXS01001610">
    <property type="protein sequence ID" value="PIN17774.1"/>
    <property type="molecule type" value="Genomic_DNA"/>
</dbReference>
<dbReference type="AlphaFoldDB" id="A0A2G9HJU8"/>
<proteinExistence type="predicted"/>
<dbReference type="Proteomes" id="UP000231279">
    <property type="component" value="Unassembled WGS sequence"/>
</dbReference>
<reference evidence="2" key="1">
    <citation type="journal article" date="2018" name="Gigascience">
        <title>Genome assembly of the Pink Ipe (Handroanthus impetiginosus, Bignoniaceae), a highly valued, ecologically keystone Neotropical timber forest tree.</title>
        <authorList>
            <person name="Silva-Junior O.B."/>
            <person name="Grattapaglia D."/>
            <person name="Novaes E."/>
            <person name="Collevatti R.G."/>
        </authorList>
    </citation>
    <scope>NUCLEOTIDE SEQUENCE [LARGE SCALE GENOMIC DNA]</scope>
    <source>
        <strain evidence="2">cv. UFG-1</strain>
    </source>
</reference>
<sequence length="113" mass="13029">MTITHGLETCTLPLQALGMRLIVQLCTSLNHILIFHPQRSYLCRKNACHSSKFIPNIVKTNRRNFNHPEIFQFTNITSVLHGIYSYISLIKRIKTNVKNQQLAYAATVQVYLN</sequence>
<evidence type="ECO:0000313" key="1">
    <source>
        <dbReference type="EMBL" id="PIN17774.1"/>
    </source>
</evidence>
<keyword evidence="2" id="KW-1185">Reference proteome</keyword>
<accession>A0A2G9HJU8</accession>
<comment type="caution">
    <text evidence="1">The sequence shown here is derived from an EMBL/GenBank/DDBJ whole genome shotgun (WGS) entry which is preliminary data.</text>
</comment>
<evidence type="ECO:0000313" key="2">
    <source>
        <dbReference type="Proteomes" id="UP000231279"/>
    </source>
</evidence>
<dbReference type="OrthoDB" id="439808at2759"/>
<protein>
    <submittedName>
        <fullName evidence="1">Uncharacterized protein</fullName>
    </submittedName>
</protein>